<evidence type="ECO:0000256" key="3">
    <source>
        <dbReference type="ARBA" id="ARBA00022989"/>
    </source>
</evidence>
<keyword evidence="2 5" id="KW-0812">Transmembrane</keyword>
<dbReference type="Pfam" id="PF01284">
    <property type="entry name" value="MARVEL"/>
    <property type="match status" value="1"/>
</dbReference>
<gene>
    <name evidence="7" type="ORF">NA56DRAFT_634713</name>
</gene>
<dbReference type="InterPro" id="IPR008253">
    <property type="entry name" value="Marvel"/>
</dbReference>
<dbReference type="OrthoDB" id="2117453at2759"/>
<protein>
    <recommendedName>
        <fullName evidence="6">MARVEL domain-containing protein</fullName>
    </recommendedName>
</protein>
<dbReference type="PANTHER" id="PTHR37451:SF1">
    <property type="entry name" value="MARVEL DOMAIN-CONTAINING PROTEIN"/>
    <property type="match status" value="1"/>
</dbReference>
<dbReference type="Proteomes" id="UP000235672">
    <property type="component" value="Unassembled WGS sequence"/>
</dbReference>
<comment type="subcellular location">
    <subcellularLocation>
        <location evidence="1">Membrane</location>
        <topology evidence="1">Multi-pass membrane protein</topology>
    </subcellularLocation>
</comment>
<evidence type="ECO:0000313" key="8">
    <source>
        <dbReference type="Proteomes" id="UP000235672"/>
    </source>
</evidence>
<accession>A0A2J6PNA6</accession>
<feature type="domain" description="MARVEL" evidence="6">
    <location>
        <begin position="10"/>
        <end position="137"/>
    </location>
</feature>
<proteinExistence type="predicted"/>
<evidence type="ECO:0000256" key="5">
    <source>
        <dbReference type="SAM" id="Phobius"/>
    </source>
</evidence>
<evidence type="ECO:0000256" key="4">
    <source>
        <dbReference type="ARBA" id="ARBA00023136"/>
    </source>
</evidence>
<keyword evidence="3 5" id="KW-1133">Transmembrane helix</keyword>
<dbReference type="EMBL" id="KZ613513">
    <property type="protein sequence ID" value="PMD15512.1"/>
    <property type="molecule type" value="Genomic_DNA"/>
</dbReference>
<dbReference type="AlphaFoldDB" id="A0A2J6PNA6"/>
<sequence>MGLAFAAFMLPIRAIQGLFAVIVLGLLAYSSSDWAWWWSPSQINFLIFTSVWTILALVYLIIAPARYPTAAHKFGILAAEVLTMLFWFAGFIALAVLLTDVGCSAGGAGHWWGPCRAAIAGDVFAAFEWLLFSATTLMAALHCWRTRGERSGKHDPAMEVHANQAHTSHV</sequence>
<dbReference type="GO" id="GO:0016020">
    <property type="term" value="C:membrane"/>
    <property type="evidence" value="ECO:0007669"/>
    <property type="project" value="UniProtKB-SubCell"/>
</dbReference>
<feature type="transmembrane region" description="Helical" evidence="5">
    <location>
        <begin position="74"/>
        <end position="98"/>
    </location>
</feature>
<name>A0A2J6PNA6_9HELO</name>
<feature type="transmembrane region" description="Helical" evidence="5">
    <location>
        <begin position="12"/>
        <end position="31"/>
    </location>
</feature>
<dbReference type="PANTHER" id="PTHR37451">
    <property type="entry name" value="MARVEL DOMAIN"/>
    <property type="match status" value="1"/>
</dbReference>
<evidence type="ECO:0000256" key="2">
    <source>
        <dbReference type="ARBA" id="ARBA00022692"/>
    </source>
</evidence>
<keyword evidence="4 5" id="KW-0472">Membrane</keyword>
<reference evidence="7 8" key="1">
    <citation type="submission" date="2016-05" db="EMBL/GenBank/DDBJ databases">
        <title>A degradative enzymes factory behind the ericoid mycorrhizal symbiosis.</title>
        <authorList>
            <consortium name="DOE Joint Genome Institute"/>
            <person name="Martino E."/>
            <person name="Morin E."/>
            <person name="Grelet G."/>
            <person name="Kuo A."/>
            <person name="Kohler A."/>
            <person name="Daghino S."/>
            <person name="Barry K."/>
            <person name="Choi C."/>
            <person name="Cichocki N."/>
            <person name="Clum A."/>
            <person name="Copeland A."/>
            <person name="Hainaut M."/>
            <person name="Haridas S."/>
            <person name="Labutti K."/>
            <person name="Lindquist E."/>
            <person name="Lipzen A."/>
            <person name="Khouja H.-R."/>
            <person name="Murat C."/>
            <person name="Ohm R."/>
            <person name="Olson A."/>
            <person name="Spatafora J."/>
            <person name="Veneault-Fourrey C."/>
            <person name="Henrissat B."/>
            <person name="Grigoriev I."/>
            <person name="Martin F."/>
            <person name="Perotto S."/>
        </authorList>
    </citation>
    <scope>NUCLEOTIDE SEQUENCE [LARGE SCALE GENOMIC DNA]</scope>
    <source>
        <strain evidence="7 8">UAMH 7357</strain>
    </source>
</reference>
<keyword evidence="8" id="KW-1185">Reference proteome</keyword>
<evidence type="ECO:0000259" key="6">
    <source>
        <dbReference type="Pfam" id="PF01284"/>
    </source>
</evidence>
<feature type="transmembrane region" description="Helical" evidence="5">
    <location>
        <begin position="43"/>
        <end position="62"/>
    </location>
</feature>
<dbReference type="STRING" id="1745343.A0A2J6PNA6"/>
<organism evidence="7 8">
    <name type="scientific">Hyaloscypha hepaticicola</name>
    <dbReference type="NCBI Taxonomy" id="2082293"/>
    <lineage>
        <taxon>Eukaryota</taxon>
        <taxon>Fungi</taxon>
        <taxon>Dikarya</taxon>
        <taxon>Ascomycota</taxon>
        <taxon>Pezizomycotina</taxon>
        <taxon>Leotiomycetes</taxon>
        <taxon>Helotiales</taxon>
        <taxon>Hyaloscyphaceae</taxon>
        <taxon>Hyaloscypha</taxon>
    </lineage>
</organism>
<feature type="transmembrane region" description="Helical" evidence="5">
    <location>
        <begin position="118"/>
        <end position="144"/>
    </location>
</feature>
<evidence type="ECO:0000313" key="7">
    <source>
        <dbReference type="EMBL" id="PMD15512.1"/>
    </source>
</evidence>
<evidence type="ECO:0000256" key="1">
    <source>
        <dbReference type="ARBA" id="ARBA00004141"/>
    </source>
</evidence>